<reference evidence="6" key="1">
    <citation type="submission" date="2019-06" db="EMBL/GenBank/DDBJ databases">
        <authorList>
            <consortium name="Wellcome Sanger Institute Data Sharing"/>
        </authorList>
    </citation>
    <scope>NUCLEOTIDE SEQUENCE [LARGE SCALE GENOMIC DNA]</scope>
</reference>
<dbReference type="SMART" id="SM00034">
    <property type="entry name" value="CLECT"/>
    <property type="match status" value="1"/>
</dbReference>
<dbReference type="Gene3D" id="1.20.5.400">
    <property type="match status" value="3"/>
</dbReference>
<dbReference type="PROSITE" id="PS50041">
    <property type="entry name" value="C_TYPE_LECTIN_2"/>
    <property type="match status" value="1"/>
</dbReference>
<dbReference type="GeneID" id="115391119"/>
<keyword evidence="3" id="KW-0175">Coiled coil</keyword>
<dbReference type="RefSeq" id="XP_029951088.1">
    <property type="nucleotide sequence ID" value="XM_030095228.1"/>
</dbReference>
<name>A0A672GT06_SALFA</name>
<keyword evidence="4" id="KW-1133">Transmembrane helix</keyword>
<dbReference type="OMA" id="LSFQTQM"/>
<dbReference type="SUPFAM" id="SSF56436">
    <property type="entry name" value="C-type lectin-like"/>
    <property type="match status" value="1"/>
</dbReference>
<dbReference type="InterPro" id="IPR033989">
    <property type="entry name" value="CD209-like_CTLD"/>
</dbReference>
<dbReference type="GO" id="GO:0030246">
    <property type="term" value="F:carbohydrate binding"/>
    <property type="evidence" value="ECO:0007669"/>
    <property type="project" value="UniProtKB-KW"/>
</dbReference>
<dbReference type="InterPro" id="IPR050111">
    <property type="entry name" value="C-type_lectin/snaclec_domain"/>
</dbReference>
<feature type="transmembrane region" description="Helical" evidence="4">
    <location>
        <begin position="44"/>
        <end position="64"/>
    </location>
</feature>
<protein>
    <submittedName>
        <fullName evidence="6">C-type lectin domain family 4 member M-like</fullName>
    </submittedName>
</protein>
<keyword evidence="7" id="KW-1185">Reference proteome</keyword>
<dbReference type="Gene3D" id="3.10.100.10">
    <property type="entry name" value="Mannose-Binding Protein A, subunit A"/>
    <property type="match status" value="1"/>
</dbReference>
<reference evidence="6" key="3">
    <citation type="submission" date="2025-09" db="UniProtKB">
        <authorList>
            <consortium name="Ensembl"/>
        </authorList>
    </citation>
    <scope>IDENTIFICATION</scope>
</reference>
<dbReference type="Pfam" id="PF00059">
    <property type="entry name" value="Lectin_C"/>
    <property type="match status" value="1"/>
</dbReference>
<reference evidence="6" key="2">
    <citation type="submission" date="2025-08" db="UniProtKB">
        <authorList>
            <consortium name="Ensembl"/>
        </authorList>
    </citation>
    <scope>IDENTIFICATION</scope>
</reference>
<feature type="domain" description="C-type lectin" evidence="5">
    <location>
        <begin position="346"/>
        <end position="464"/>
    </location>
</feature>
<sequence>MAVVYSASTTNNVGADDSKIAYKQFFGDSQHLDFSVYGLRNNPFKVTTVCLGLLGLLLLAAVIGQGVHYKNKNQEHETTLKAMANDKETTQQNLRTALMAKKATETRLNDLQRMHDYVNSVQYHLQTNNNLLVEEAAKLKTAKATLETTNADLTKRLDEATKLKDEAESNSNALTTAKHLLQTQYDAVVKRRNELQQNYNSAVKERDNLQNKFNNVTRSREQLQMTYNDMIGKVEKLQDSYNVTSREKDKIESSHQNLTIYKDTLEATCAMVKKAEDELRASYDSLVKEKHEVESRLTEATAERDQLRAKTDNLTAQRDQLQEELQKLNATIQATNRQCQSGWQKFQNSCYYKSFSKKSWELGRQYCKNKQADLVVINSREEMVFVNKLYTGNTEVWIGLTDGGVEGEWKWVDGTDLTLTFWGKDQPNSHNGRNQDCVEIWHQTSGDGEWNDESCTIEQNFICEM</sequence>
<keyword evidence="2" id="KW-1015">Disulfide bond</keyword>
<feature type="coiled-coil region" evidence="3">
    <location>
        <begin position="136"/>
        <end position="240"/>
    </location>
</feature>
<organism evidence="6 7">
    <name type="scientific">Salarias fasciatus</name>
    <name type="common">Jewelled blenny</name>
    <name type="synonym">Blennius fasciatus</name>
    <dbReference type="NCBI Taxonomy" id="181472"/>
    <lineage>
        <taxon>Eukaryota</taxon>
        <taxon>Metazoa</taxon>
        <taxon>Chordata</taxon>
        <taxon>Craniata</taxon>
        <taxon>Vertebrata</taxon>
        <taxon>Euteleostomi</taxon>
        <taxon>Actinopterygii</taxon>
        <taxon>Neopterygii</taxon>
        <taxon>Teleostei</taxon>
        <taxon>Neoteleostei</taxon>
        <taxon>Acanthomorphata</taxon>
        <taxon>Ovalentaria</taxon>
        <taxon>Blenniimorphae</taxon>
        <taxon>Blenniiformes</taxon>
        <taxon>Blennioidei</taxon>
        <taxon>Blenniidae</taxon>
        <taxon>Salariinae</taxon>
        <taxon>Salarias</taxon>
    </lineage>
</organism>
<evidence type="ECO:0000259" key="5">
    <source>
        <dbReference type="PROSITE" id="PS50041"/>
    </source>
</evidence>
<keyword evidence="4" id="KW-0472">Membrane</keyword>
<dbReference type="AlphaFoldDB" id="A0A672GT06"/>
<evidence type="ECO:0000256" key="2">
    <source>
        <dbReference type="ARBA" id="ARBA00023157"/>
    </source>
</evidence>
<gene>
    <name evidence="6" type="primary">LOC115391119</name>
</gene>
<dbReference type="InterPro" id="IPR016186">
    <property type="entry name" value="C-type_lectin-like/link_sf"/>
</dbReference>
<dbReference type="PROSITE" id="PS00615">
    <property type="entry name" value="C_TYPE_LECTIN_1"/>
    <property type="match status" value="1"/>
</dbReference>
<feature type="coiled-coil region" evidence="3">
    <location>
        <begin position="283"/>
        <end position="338"/>
    </location>
</feature>
<dbReference type="Ensembl" id="ENSSFAT00005022303.1">
    <property type="protein sequence ID" value="ENSSFAP00005021392.1"/>
    <property type="gene ID" value="ENSSFAG00005011178.1"/>
</dbReference>
<dbReference type="PANTHER" id="PTHR22803">
    <property type="entry name" value="MANNOSE, PHOSPHOLIPASE, LECTIN RECEPTOR RELATED"/>
    <property type="match status" value="1"/>
</dbReference>
<accession>A0A672GT06</accession>
<dbReference type="InterPro" id="IPR016187">
    <property type="entry name" value="CTDL_fold"/>
</dbReference>
<dbReference type="InParanoid" id="A0A672GT06"/>
<evidence type="ECO:0000256" key="4">
    <source>
        <dbReference type="SAM" id="Phobius"/>
    </source>
</evidence>
<evidence type="ECO:0000313" key="6">
    <source>
        <dbReference type="Ensembl" id="ENSSFAP00005021392.1"/>
    </source>
</evidence>
<dbReference type="InterPro" id="IPR018378">
    <property type="entry name" value="C-type_lectin_CS"/>
</dbReference>
<evidence type="ECO:0000313" key="7">
    <source>
        <dbReference type="Proteomes" id="UP000472267"/>
    </source>
</evidence>
<keyword evidence="4" id="KW-0812">Transmembrane</keyword>
<evidence type="ECO:0000256" key="1">
    <source>
        <dbReference type="ARBA" id="ARBA00022734"/>
    </source>
</evidence>
<proteinExistence type="predicted"/>
<keyword evidence="1" id="KW-0430">Lectin</keyword>
<dbReference type="CDD" id="cd03590">
    <property type="entry name" value="CLECT_DC-SIGN_like"/>
    <property type="match status" value="1"/>
</dbReference>
<evidence type="ECO:0000256" key="3">
    <source>
        <dbReference type="SAM" id="Coils"/>
    </source>
</evidence>
<dbReference type="Proteomes" id="UP000472267">
    <property type="component" value="Chromosome 6"/>
</dbReference>
<dbReference type="InterPro" id="IPR001304">
    <property type="entry name" value="C-type_lectin-like"/>
</dbReference>
<dbReference type="OrthoDB" id="2142683at2759"/>